<dbReference type="RefSeq" id="YP_002822201.1">
    <property type="nucleotide sequence ID" value="NC_012584.1"/>
</dbReference>
<reference evidence="1 2" key="1">
    <citation type="journal article" date="2009" name="J. Virol.">
        <title>A novel cardiotropic murine adenovirus representing a distinct species of mastadenoviruses.</title>
        <authorList>
            <person name="Klempa B."/>
            <person name="Kruger D.H."/>
            <person name="Auste B."/>
            <person name="Stanko M."/>
            <person name="Krawczyk A."/>
            <person name="Nickel K.F."/>
            <person name="Uberla K."/>
            <person name="Stang A."/>
        </authorList>
    </citation>
    <scope>NUCLEOTIDE SEQUENCE [LARGE SCALE GENOMIC DNA]</scope>
</reference>
<keyword evidence="2" id="KW-1185">Reference proteome</keyword>
<accession>C3SAT2</accession>
<evidence type="ECO:0000313" key="2">
    <source>
        <dbReference type="Proteomes" id="UP000141842"/>
    </source>
</evidence>
<protein>
    <submittedName>
        <fullName evidence="1">E1A</fullName>
    </submittedName>
</protein>
<organism evidence="1 2">
    <name type="scientific">Murine adenovirus 3</name>
    <dbReference type="NCBI Taxonomy" id="573199"/>
    <lineage>
        <taxon>Viruses</taxon>
        <taxon>Varidnaviria</taxon>
        <taxon>Bamfordvirae</taxon>
        <taxon>Preplasmiviricota</taxon>
        <taxon>Polisuviricotina</taxon>
        <taxon>Pharingeaviricetes</taxon>
        <taxon>Rowavirales</taxon>
        <taxon>Adenoviridae</taxon>
        <taxon>Mastadenovirus</taxon>
        <taxon>Mastadenovirus cordis</taxon>
        <taxon>Murine mastadenovirus C</taxon>
    </lineage>
</organism>
<proteinExistence type="predicted"/>
<name>C3SAT2_9ADEN</name>
<evidence type="ECO:0000313" key="1">
    <source>
        <dbReference type="EMBL" id="ACJ14502.1"/>
    </source>
</evidence>
<dbReference type="Proteomes" id="UP000141842">
    <property type="component" value="Segment"/>
</dbReference>
<dbReference type="OrthoDB" id="34875at10239"/>
<sequence length="187" mass="20489">MSRLLRLSLSPRVWLAAQEAVQGNESDPSFSDSAWLHAPSLTSVRVVRAEVTADGLTDVDLVFPEEAVQAVLQGRTWRPQPVETQTAHVTVEDVGCAEQVGTLEYVGGFEEMDLRCHEEMPSSPLVSQGPTNACATCGGYEVDGFCSVCYLRSLSESLNAEETVENSEEPAKDLSFMELLTWAFQEE</sequence>
<dbReference type="GeneID" id="7778932"/>
<dbReference type="KEGG" id="vg:7778932"/>
<dbReference type="EMBL" id="EU835513">
    <property type="protein sequence ID" value="ACJ14502.1"/>
    <property type="molecule type" value="Genomic_DNA"/>
</dbReference>